<dbReference type="Pfam" id="PF13622">
    <property type="entry name" value="4HBT_3"/>
    <property type="match status" value="1"/>
</dbReference>
<evidence type="ECO:0000256" key="6">
    <source>
        <dbReference type="ARBA" id="ARBA00050943"/>
    </source>
</evidence>
<dbReference type="PANTHER" id="PTHR11066:SF34">
    <property type="entry name" value="ACYL-COENZYME A THIOESTERASE 8"/>
    <property type="match status" value="1"/>
</dbReference>
<dbReference type="Gene3D" id="2.40.160.210">
    <property type="entry name" value="Acyl-CoA thioesterase, double hotdog domain"/>
    <property type="match status" value="1"/>
</dbReference>
<dbReference type="CDD" id="cd03445">
    <property type="entry name" value="Thioesterase_II_repeat2"/>
    <property type="match status" value="1"/>
</dbReference>
<evidence type="ECO:0000256" key="2">
    <source>
        <dbReference type="ARBA" id="ARBA00011881"/>
    </source>
</evidence>
<dbReference type="GO" id="GO:0047617">
    <property type="term" value="F:fatty acyl-CoA hydrolase activity"/>
    <property type="evidence" value="ECO:0007669"/>
    <property type="project" value="UniProtKB-EC"/>
</dbReference>
<keyword evidence="4" id="KW-0443">Lipid metabolism</keyword>
<dbReference type="InterPro" id="IPR003703">
    <property type="entry name" value="Acyl_CoA_thio"/>
</dbReference>
<dbReference type="FunFam" id="2.40.160.210:FF:000001">
    <property type="entry name" value="Acyl-CoA thioesterase II"/>
    <property type="match status" value="1"/>
</dbReference>
<evidence type="ECO:0000313" key="12">
    <source>
        <dbReference type="Proteomes" id="UP000227088"/>
    </source>
</evidence>
<evidence type="ECO:0000256" key="5">
    <source>
        <dbReference type="ARBA" id="ARBA00038894"/>
    </source>
</evidence>
<dbReference type="InterPro" id="IPR042171">
    <property type="entry name" value="Acyl-CoA_hotdog"/>
</dbReference>
<reference evidence="12" key="1">
    <citation type="journal article" date="2017" name="Proc. Natl. Acad. Sci. U.S.A.">
        <title>Simulation of Deepwater Horizon oil plume reveals substrate specialization within a complex community of hydrocarbon degraders.</title>
        <authorList>
            <person name="Hu P."/>
            <person name="Dubinsky E.A."/>
            <person name="Probst A.J."/>
            <person name="Wang J."/>
            <person name="Sieber C.M.K."/>
            <person name="Tom L.M."/>
            <person name="Gardinali P."/>
            <person name="Banfield J.F."/>
            <person name="Atlas R.M."/>
            <person name="Andersen G.L."/>
        </authorList>
    </citation>
    <scope>NUCLEOTIDE SEQUENCE [LARGE SCALE GENOMIC DNA]</scope>
</reference>
<keyword evidence="3" id="KW-0378">Hydrolase</keyword>
<evidence type="ECO:0000313" key="11">
    <source>
        <dbReference type="EMBL" id="OUS39371.1"/>
    </source>
</evidence>
<protein>
    <recommendedName>
        <fullName evidence="7">Acyl-CoA thioesterase 2</fullName>
        <ecNumber evidence="5">3.1.2.20</ecNumber>
    </recommendedName>
    <alternativeName>
        <fullName evidence="8">Thioesterase II</fullName>
    </alternativeName>
</protein>
<evidence type="ECO:0000256" key="7">
    <source>
        <dbReference type="ARBA" id="ARBA00071120"/>
    </source>
</evidence>
<dbReference type="GO" id="GO:0009062">
    <property type="term" value="P:fatty acid catabolic process"/>
    <property type="evidence" value="ECO:0007669"/>
    <property type="project" value="TreeGrafter"/>
</dbReference>
<comment type="catalytic activity">
    <reaction evidence="6">
        <text>a fatty acyl-CoA + H2O = a fatty acid + CoA + H(+)</text>
        <dbReference type="Rhea" id="RHEA:16781"/>
        <dbReference type="ChEBI" id="CHEBI:15377"/>
        <dbReference type="ChEBI" id="CHEBI:15378"/>
        <dbReference type="ChEBI" id="CHEBI:28868"/>
        <dbReference type="ChEBI" id="CHEBI:57287"/>
        <dbReference type="ChEBI" id="CHEBI:77636"/>
        <dbReference type="EC" id="3.1.2.20"/>
    </reaction>
    <physiologicalReaction direction="left-to-right" evidence="6">
        <dbReference type="Rhea" id="RHEA:16782"/>
    </physiologicalReaction>
</comment>
<dbReference type="InterPro" id="IPR025652">
    <property type="entry name" value="TesB_C"/>
</dbReference>
<dbReference type="SUPFAM" id="SSF54637">
    <property type="entry name" value="Thioesterase/thiol ester dehydrase-isomerase"/>
    <property type="match status" value="2"/>
</dbReference>
<evidence type="ECO:0000256" key="8">
    <source>
        <dbReference type="ARBA" id="ARBA00079653"/>
    </source>
</evidence>
<dbReference type="Pfam" id="PF02551">
    <property type="entry name" value="Acyl_CoA_thio"/>
    <property type="match status" value="1"/>
</dbReference>
<dbReference type="GO" id="GO:0006637">
    <property type="term" value="P:acyl-CoA metabolic process"/>
    <property type="evidence" value="ECO:0007669"/>
    <property type="project" value="InterPro"/>
</dbReference>
<evidence type="ECO:0000259" key="10">
    <source>
        <dbReference type="Pfam" id="PF13622"/>
    </source>
</evidence>
<name>A0A1Y5HPX7_OLEAN</name>
<accession>A0A1Y5HPX7</accession>
<feature type="domain" description="Acyl-CoA thioesterase 2 C-terminal" evidence="9">
    <location>
        <begin position="167"/>
        <end position="281"/>
    </location>
</feature>
<dbReference type="EC" id="3.1.2.20" evidence="5"/>
<comment type="similarity">
    <text evidence="1">Belongs to the C/M/P thioester hydrolase family.</text>
</comment>
<dbReference type="InterPro" id="IPR049449">
    <property type="entry name" value="TesB_ACOT8-like_N"/>
</dbReference>
<evidence type="ECO:0000259" key="9">
    <source>
        <dbReference type="Pfam" id="PF02551"/>
    </source>
</evidence>
<dbReference type="AlphaFoldDB" id="A0A1Y5HPX7"/>
<dbReference type="CDD" id="cd03444">
    <property type="entry name" value="Thioesterase_II_repeat1"/>
    <property type="match status" value="1"/>
</dbReference>
<gene>
    <name evidence="11" type="ORF">A9R00_09765</name>
</gene>
<dbReference type="Proteomes" id="UP000227088">
    <property type="component" value="Unassembled WGS sequence"/>
</dbReference>
<dbReference type="GO" id="GO:0005829">
    <property type="term" value="C:cytosol"/>
    <property type="evidence" value="ECO:0007669"/>
    <property type="project" value="TreeGrafter"/>
</dbReference>
<organism evidence="11 12">
    <name type="scientific">Oleispira antarctica</name>
    <dbReference type="NCBI Taxonomy" id="188908"/>
    <lineage>
        <taxon>Bacteria</taxon>
        <taxon>Pseudomonadati</taxon>
        <taxon>Pseudomonadota</taxon>
        <taxon>Gammaproteobacteria</taxon>
        <taxon>Oceanospirillales</taxon>
        <taxon>Oceanospirillaceae</taxon>
        <taxon>Oleispira</taxon>
    </lineage>
</organism>
<dbReference type="InterPro" id="IPR029069">
    <property type="entry name" value="HotDog_dom_sf"/>
</dbReference>
<proteinExistence type="inferred from homology"/>
<evidence type="ECO:0000256" key="3">
    <source>
        <dbReference type="ARBA" id="ARBA00022801"/>
    </source>
</evidence>
<dbReference type="EMBL" id="MABE01000565">
    <property type="protein sequence ID" value="OUS39371.1"/>
    <property type="molecule type" value="Genomic_DNA"/>
</dbReference>
<comment type="subunit">
    <text evidence="2">Homotetramer.</text>
</comment>
<sequence length="293" mass="32921">MPHVQELVDLLRLEAIGVNRFRGQCQDLGFKNLFGGQVLGQTLSAASQTLPAGEWAPHSLHAYFLRPGNVIDSLEFEVDCVRDGRSFAVRQITASQNGKAILTMMASFQHPEEGFEHQDKMPDVQGPEGLASQLELTRMFKDKFPERLRDIYTADKPIEIRAIDPINIFAPKKQDPIKYVWMKTDAPLADDPMLHANVLTYATDFNLIGTSMMPHGVSFAQRDMQVASLDHAIWFHRPIKFDDWLLYALDSPSASSGRGFCRGQIFNQQGELVASVAQEGLIRHIDIAENKQK</sequence>
<dbReference type="PANTHER" id="PTHR11066">
    <property type="entry name" value="ACYL-COA THIOESTERASE"/>
    <property type="match status" value="1"/>
</dbReference>
<evidence type="ECO:0000256" key="1">
    <source>
        <dbReference type="ARBA" id="ARBA00006538"/>
    </source>
</evidence>
<evidence type="ECO:0000256" key="4">
    <source>
        <dbReference type="ARBA" id="ARBA00023098"/>
    </source>
</evidence>
<feature type="domain" description="Acyl-CoA thioesterase-like N-terminal HotDog" evidence="10">
    <location>
        <begin position="33"/>
        <end position="109"/>
    </location>
</feature>
<comment type="caution">
    <text evidence="11">The sequence shown here is derived from an EMBL/GenBank/DDBJ whole genome shotgun (WGS) entry which is preliminary data.</text>
</comment>